<keyword evidence="3" id="KW-1185">Reference proteome</keyword>
<evidence type="ECO:0000313" key="2">
    <source>
        <dbReference type="EMBL" id="MFC3958262.1"/>
    </source>
</evidence>
<evidence type="ECO:0000313" key="3">
    <source>
        <dbReference type="Proteomes" id="UP001595846"/>
    </source>
</evidence>
<dbReference type="PANTHER" id="PTHR38462:SF1">
    <property type="entry name" value="YPRB RIBONUCLEASE H-LIKE DOMAIN-CONTAINING PROTEIN"/>
    <property type="match status" value="1"/>
</dbReference>
<dbReference type="AlphaFoldDB" id="A0ABD5NMR1"/>
<name>A0ABD5NMR1_9EURY</name>
<proteinExistence type="predicted"/>
<dbReference type="Proteomes" id="UP001595846">
    <property type="component" value="Unassembled WGS sequence"/>
</dbReference>
<dbReference type="RefSeq" id="WP_256531388.1">
    <property type="nucleotide sequence ID" value="NZ_CP101824.1"/>
</dbReference>
<dbReference type="InterPro" id="IPR036397">
    <property type="entry name" value="RNaseH_sf"/>
</dbReference>
<accession>A0ABD5NMR1</accession>
<evidence type="ECO:0000259" key="1">
    <source>
        <dbReference type="Pfam" id="PF13482"/>
    </source>
</evidence>
<comment type="caution">
    <text evidence="2">The sequence shown here is derived from an EMBL/GenBank/DDBJ whole genome shotgun (WGS) entry which is preliminary data.</text>
</comment>
<dbReference type="SUPFAM" id="SSF53098">
    <property type="entry name" value="Ribonuclease H-like"/>
    <property type="match status" value="1"/>
</dbReference>
<feature type="domain" description="YprB ribonuclease H-like" evidence="1">
    <location>
        <begin position="85"/>
        <end position="232"/>
    </location>
</feature>
<reference evidence="2 3" key="1">
    <citation type="journal article" date="2019" name="Int. J. Syst. Evol. Microbiol.">
        <title>The Global Catalogue of Microorganisms (GCM) 10K type strain sequencing project: providing services to taxonomists for standard genome sequencing and annotation.</title>
        <authorList>
            <consortium name="The Broad Institute Genomics Platform"/>
            <consortium name="The Broad Institute Genome Sequencing Center for Infectious Disease"/>
            <person name="Wu L."/>
            <person name="Ma J."/>
        </authorList>
    </citation>
    <scope>NUCLEOTIDE SEQUENCE [LARGE SCALE GENOMIC DNA]</scope>
    <source>
        <strain evidence="2 3">IBRC-M 10256</strain>
    </source>
</reference>
<sequence>MRIENSFIPVRGVGEKTERKLWKAGVTHWDEFEHDVVGPTLSTRIETFIETASDRLERAQYGFFADCLPANSQWRLFENAGSDACYLDIETTGLSRHRDVVTTVSMHQGGSTETLVRGRDLTRQRLAERLADAPLLVTFNGRRFDVPFIEHAFDLDLQVPHMDLYSACRTVGLSGGLSDVERQFGIERDDPDISGRDAVRLWHEYERGDEAALETLVRYNQADTINLEPIARDVTSRLHDSVFGTVRRSGDET</sequence>
<dbReference type="GeneID" id="73904122"/>
<dbReference type="EMBL" id="JBHSAQ010000003">
    <property type="protein sequence ID" value="MFC3958262.1"/>
    <property type="molecule type" value="Genomic_DNA"/>
</dbReference>
<protein>
    <submittedName>
        <fullName evidence="2">Ribonuclease H-like domain-containing protein</fullName>
    </submittedName>
</protein>
<organism evidence="2 3">
    <name type="scientific">Halovivax cerinus</name>
    <dbReference type="NCBI Taxonomy" id="1487865"/>
    <lineage>
        <taxon>Archaea</taxon>
        <taxon>Methanobacteriati</taxon>
        <taxon>Methanobacteriota</taxon>
        <taxon>Stenosarchaea group</taxon>
        <taxon>Halobacteria</taxon>
        <taxon>Halobacteriales</taxon>
        <taxon>Natrialbaceae</taxon>
        <taxon>Halovivax</taxon>
    </lineage>
</organism>
<dbReference type="Gene3D" id="3.30.420.10">
    <property type="entry name" value="Ribonuclease H-like superfamily/Ribonuclease H"/>
    <property type="match status" value="1"/>
</dbReference>
<dbReference type="Pfam" id="PF13482">
    <property type="entry name" value="RNase_H_2"/>
    <property type="match status" value="1"/>
</dbReference>
<dbReference type="InterPro" id="IPR012337">
    <property type="entry name" value="RNaseH-like_sf"/>
</dbReference>
<gene>
    <name evidence="2" type="ORF">ACFOUR_07760</name>
</gene>
<dbReference type="PANTHER" id="PTHR38462">
    <property type="entry name" value="EXONUCLEASE-LIKE PROTEIN"/>
    <property type="match status" value="1"/>
</dbReference>
<dbReference type="InterPro" id="IPR038720">
    <property type="entry name" value="YprB_RNase_H-like_dom"/>
</dbReference>